<evidence type="ECO:0000259" key="5">
    <source>
        <dbReference type="PROSITE" id="PS00623"/>
    </source>
</evidence>
<evidence type="ECO:0000256" key="2">
    <source>
        <dbReference type="ARBA" id="ARBA00010790"/>
    </source>
</evidence>
<dbReference type="Gene3D" id="3.50.50.60">
    <property type="entry name" value="FAD/NAD(P)-binding domain"/>
    <property type="match status" value="1"/>
</dbReference>
<dbReference type="InterPro" id="IPR000172">
    <property type="entry name" value="GMC_OxRdtase_N"/>
</dbReference>
<dbReference type="PROSITE" id="PS00624">
    <property type="entry name" value="GMC_OXRED_2"/>
    <property type="match status" value="1"/>
</dbReference>
<evidence type="ECO:0000313" key="7">
    <source>
        <dbReference type="EMBL" id="KAK7691581.1"/>
    </source>
</evidence>
<dbReference type="InterPro" id="IPR036188">
    <property type="entry name" value="FAD/NAD-bd_sf"/>
</dbReference>
<organism evidence="7 8">
    <name type="scientific">Cerrena zonata</name>
    <dbReference type="NCBI Taxonomy" id="2478898"/>
    <lineage>
        <taxon>Eukaryota</taxon>
        <taxon>Fungi</taxon>
        <taxon>Dikarya</taxon>
        <taxon>Basidiomycota</taxon>
        <taxon>Agaricomycotina</taxon>
        <taxon>Agaricomycetes</taxon>
        <taxon>Polyporales</taxon>
        <taxon>Cerrenaceae</taxon>
        <taxon>Cerrena</taxon>
    </lineage>
</organism>
<dbReference type="EMBL" id="JASBNA010000005">
    <property type="protein sequence ID" value="KAK7691581.1"/>
    <property type="molecule type" value="Genomic_DNA"/>
</dbReference>
<name>A0AAW0GDV8_9APHY</name>
<sequence length="593" mass="64898">MLMFSRSLPTVPLHKVKEEYDYIIVGGGTAGCVLANRLTCHSAHKRATVLVLELGGVDTAWQATVPALSHVVEHDPKRASYCDSLPLKHGNGRSVEIVSGKSLGGSSSINELLYTRGIPAEFNAWAAAGRKGWHYDDLQPWFMKAERNLDHDSKHPPDFHGVCGEWPNRSYSTYFWGHSSSIIKAASAMGVPYVEDLNSPLHPPHGCAQMHYTIDEDGKRSSTSTAFLSQYLVGTRKEYLHVCTHVRAQKIVTEVRPGGNIVAVGVLAQAADGSGSSRIIRAQREVILCAGAIGSPHILLLSGIGPVDQLKEHGIPAVKDLSGVGSHLQDHVGIPLGYSVPMHDSITKLQARPMIFVIELFKYLFFGWGLLLNPAIELCVFIQTRLFDEEMKHMYPTPKDCDPSLPQNLPDVEVTAVARGNTEHSGSSKTGNFTLLTKLLRPTSTGSVKLANNNPAAKPIVDLNYLATEKDMTTLRKAVKFALELREHVVAQGYPMLEEFVPLSTRDEDINEFIRRTCVTTSHYASTCRMAPKDEGGVIDDGLRVHGVRGLRVADASIFPSIPGTHLMAPTVVVAERCADMVWSTNLDKFTSE</sequence>
<reference evidence="7 8" key="1">
    <citation type="submission" date="2022-09" db="EMBL/GenBank/DDBJ databases">
        <authorList>
            <person name="Palmer J.M."/>
        </authorList>
    </citation>
    <scope>NUCLEOTIDE SEQUENCE [LARGE SCALE GENOMIC DNA]</scope>
    <source>
        <strain evidence="7 8">DSM 7382</strain>
    </source>
</reference>
<dbReference type="PROSITE" id="PS00623">
    <property type="entry name" value="GMC_OXRED_1"/>
    <property type="match status" value="1"/>
</dbReference>
<evidence type="ECO:0000256" key="4">
    <source>
        <dbReference type="RuleBase" id="RU003968"/>
    </source>
</evidence>
<feature type="active site" description="Proton acceptor" evidence="3">
    <location>
        <position position="566"/>
    </location>
</feature>
<comment type="caution">
    <text evidence="7">The sequence shown here is derived from an EMBL/GenBank/DDBJ whole genome shotgun (WGS) entry which is preliminary data.</text>
</comment>
<dbReference type="GO" id="GO:0016614">
    <property type="term" value="F:oxidoreductase activity, acting on CH-OH group of donors"/>
    <property type="evidence" value="ECO:0007669"/>
    <property type="project" value="InterPro"/>
</dbReference>
<feature type="domain" description="Glucose-methanol-choline oxidoreductase N-terminal" evidence="6">
    <location>
        <begin position="291"/>
        <end position="305"/>
    </location>
</feature>
<proteinExistence type="inferred from homology"/>
<evidence type="ECO:0000313" key="8">
    <source>
        <dbReference type="Proteomes" id="UP001385951"/>
    </source>
</evidence>
<protein>
    <recommendedName>
        <fullName evidence="5 6">Glucose-methanol-choline oxidoreductase N-terminal domain-containing protein</fullName>
    </recommendedName>
</protein>
<dbReference type="Pfam" id="PF00732">
    <property type="entry name" value="GMC_oxred_N"/>
    <property type="match status" value="1"/>
</dbReference>
<dbReference type="InterPro" id="IPR012132">
    <property type="entry name" value="GMC_OxRdtase"/>
</dbReference>
<dbReference type="Proteomes" id="UP001385951">
    <property type="component" value="Unassembled WGS sequence"/>
</dbReference>
<keyword evidence="4" id="KW-0274">FAD</keyword>
<dbReference type="SUPFAM" id="SSF54373">
    <property type="entry name" value="FAD-linked reductases, C-terminal domain"/>
    <property type="match status" value="1"/>
</dbReference>
<comment type="cofactor">
    <cofactor evidence="1">
        <name>FAD</name>
        <dbReference type="ChEBI" id="CHEBI:57692"/>
    </cofactor>
</comment>
<evidence type="ECO:0000256" key="3">
    <source>
        <dbReference type="PIRSR" id="PIRSR000137-1"/>
    </source>
</evidence>
<evidence type="ECO:0000256" key="1">
    <source>
        <dbReference type="ARBA" id="ARBA00001974"/>
    </source>
</evidence>
<keyword evidence="8" id="KW-1185">Reference proteome</keyword>
<keyword evidence="4" id="KW-0285">Flavoprotein</keyword>
<feature type="active site" description="Proton donor" evidence="3">
    <location>
        <position position="523"/>
    </location>
</feature>
<gene>
    <name evidence="7" type="ORF">QCA50_004980</name>
</gene>
<evidence type="ECO:0000259" key="6">
    <source>
        <dbReference type="PROSITE" id="PS00624"/>
    </source>
</evidence>
<accession>A0AAW0GDV8</accession>
<dbReference type="Gene3D" id="3.30.560.10">
    <property type="entry name" value="Glucose Oxidase, domain 3"/>
    <property type="match status" value="1"/>
</dbReference>
<feature type="domain" description="Glucose-methanol-choline oxidoreductase N-terminal" evidence="5">
    <location>
        <begin position="100"/>
        <end position="123"/>
    </location>
</feature>
<dbReference type="SUPFAM" id="SSF51905">
    <property type="entry name" value="FAD/NAD(P)-binding domain"/>
    <property type="match status" value="1"/>
</dbReference>
<dbReference type="AlphaFoldDB" id="A0AAW0GDV8"/>
<dbReference type="PANTHER" id="PTHR11552:SF219">
    <property type="entry name" value="GLUCOSE-METHANOL-CHOLINE OXIDOREDUCTASE N-TERMINAL DOMAIN-CONTAINING PROTEIN"/>
    <property type="match status" value="1"/>
</dbReference>
<dbReference type="PROSITE" id="PS51257">
    <property type="entry name" value="PROKAR_LIPOPROTEIN"/>
    <property type="match status" value="1"/>
</dbReference>
<dbReference type="Pfam" id="PF05199">
    <property type="entry name" value="GMC_oxred_C"/>
    <property type="match status" value="1"/>
</dbReference>
<dbReference type="GO" id="GO:0050660">
    <property type="term" value="F:flavin adenine dinucleotide binding"/>
    <property type="evidence" value="ECO:0007669"/>
    <property type="project" value="InterPro"/>
</dbReference>
<comment type="similarity">
    <text evidence="2 4">Belongs to the GMC oxidoreductase family.</text>
</comment>
<dbReference type="InterPro" id="IPR007867">
    <property type="entry name" value="GMC_OxRtase_C"/>
</dbReference>
<dbReference type="PANTHER" id="PTHR11552">
    <property type="entry name" value="GLUCOSE-METHANOL-CHOLINE GMC OXIDOREDUCTASE"/>
    <property type="match status" value="1"/>
</dbReference>
<dbReference type="PIRSF" id="PIRSF000137">
    <property type="entry name" value="Alcohol_oxidase"/>
    <property type="match status" value="1"/>
</dbReference>